<keyword evidence="2" id="KW-0812">Transmembrane</keyword>
<dbReference type="PANTHER" id="PTHR34980">
    <property type="entry name" value="INNER MEMBRANE PROTEIN-RELATED-RELATED"/>
    <property type="match status" value="1"/>
</dbReference>
<sequence length="131" mass="14833">MFKGRIGRFFFAFAVVGLLIAGTAVNVVVALLSGIGVPEFWLYAALFLWAALSLLVAMSFTVRRWHDLGRSGWWALLSLVPIVNLFCLFILLFWPGQSARERVSHRSSDGPHFDKSFDRSFDDRDFGYDPD</sequence>
<dbReference type="EMBL" id="JACIEW010000002">
    <property type="protein sequence ID" value="MBB4051707.1"/>
    <property type="molecule type" value="Genomic_DNA"/>
</dbReference>
<accession>A0A7W6IL97</accession>
<organism evidence="3 4">
    <name type="scientific">Devosia subaequoris</name>
    <dbReference type="NCBI Taxonomy" id="395930"/>
    <lineage>
        <taxon>Bacteria</taxon>
        <taxon>Pseudomonadati</taxon>
        <taxon>Pseudomonadota</taxon>
        <taxon>Alphaproteobacteria</taxon>
        <taxon>Hyphomicrobiales</taxon>
        <taxon>Devosiaceae</taxon>
        <taxon>Devosia</taxon>
    </lineage>
</organism>
<dbReference type="Pfam" id="PF05656">
    <property type="entry name" value="DUF805"/>
    <property type="match status" value="1"/>
</dbReference>
<comment type="caution">
    <text evidence="3">The sequence shown here is derived from an EMBL/GenBank/DDBJ whole genome shotgun (WGS) entry which is preliminary data.</text>
</comment>
<gene>
    <name evidence="3" type="ORF">GGR20_001343</name>
</gene>
<dbReference type="AlphaFoldDB" id="A0A7W6IL97"/>
<evidence type="ECO:0000313" key="3">
    <source>
        <dbReference type="EMBL" id="MBB4051707.1"/>
    </source>
</evidence>
<keyword evidence="2" id="KW-0472">Membrane</keyword>
<keyword evidence="4" id="KW-1185">Reference proteome</keyword>
<dbReference type="InterPro" id="IPR008523">
    <property type="entry name" value="DUF805"/>
</dbReference>
<name>A0A7W6IL97_9HYPH</name>
<feature type="transmembrane region" description="Helical" evidence="2">
    <location>
        <begin position="9"/>
        <end position="34"/>
    </location>
</feature>
<evidence type="ECO:0000313" key="4">
    <source>
        <dbReference type="Proteomes" id="UP000547011"/>
    </source>
</evidence>
<keyword evidence="2" id="KW-1133">Transmembrane helix</keyword>
<dbReference type="Proteomes" id="UP000547011">
    <property type="component" value="Unassembled WGS sequence"/>
</dbReference>
<reference evidence="3 4" key="1">
    <citation type="submission" date="2020-08" db="EMBL/GenBank/DDBJ databases">
        <title>Genomic Encyclopedia of Type Strains, Phase IV (KMG-IV): sequencing the most valuable type-strain genomes for metagenomic binning, comparative biology and taxonomic classification.</title>
        <authorList>
            <person name="Goeker M."/>
        </authorList>
    </citation>
    <scope>NUCLEOTIDE SEQUENCE [LARGE SCALE GENOMIC DNA]</scope>
    <source>
        <strain evidence="3 4">DSM 23447</strain>
    </source>
</reference>
<dbReference type="RefSeq" id="WP_157289873.1">
    <property type="nucleotide sequence ID" value="NZ_JACIEW010000002.1"/>
</dbReference>
<feature type="transmembrane region" description="Helical" evidence="2">
    <location>
        <begin position="40"/>
        <end position="61"/>
    </location>
</feature>
<evidence type="ECO:0000256" key="2">
    <source>
        <dbReference type="SAM" id="Phobius"/>
    </source>
</evidence>
<dbReference type="GO" id="GO:0005886">
    <property type="term" value="C:plasma membrane"/>
    <property type="evidence" value="ECO:0007669"/>
    <property type="project" value="TreeGrafter"/>
</dbReference>
<feature type="transmembrane region" description="Helical" evidence="2">
    <location>
        <begin position="73"/>
        <end position="94"/>
    </location>
</feature>
<evidence type="ECO:0000256" key="1">
    <source>
        <dbReference type="SAM" id="MobiDB-lite"/>
    </source>
</evidence>
<proteinExistence type="predicted"/>
<protein>
    <submittedName>
        <fullName evidence="3">Uncharacterized membrane protein YhaH (DUF805 family)</fullName>
    </submittedName>
</protein>
<feature type="region of interest" description="Disordered" evidence="1">
    <location>
        <begin position="103"/>
        <end position="131"/>
    </location>
</feature>